<dbReference type="AlphaFoldDB" id="A0A2S9QKA7"/>
<protein>
    <recommendedName>
        <fullName evidence="1">D-inositol 3-phosphate glycosyltransferase</fullName>
    </recommendedName>
</protein>
<evidence type="ECO:0000259" key="5">
    <source>
        <dbReference type="Pfam" id="PF00534"/>
    </source>
</evidence>
<dbReference type="SUPFAM" id="SSF53756">
    <property type="entry name" value="UDP-Glycosyltransferase/glycogen phosphorylase"/>
    <property type="match status" value="1"/>
</dbReference>
<evidence type="ECO:0000256" key="3">
    <source>
        <dbReference type="ARBA" id="ARBA00022679"/>
    </source>
</evidence>
<dbReference type="PANTHER" id="PTHR45947">
    <property type="entry name" value="SULFOQUINOVOSYL TRANSFERASE SQD2"/>
    <property type="match status" value="1"/>
</dbReference>
<feature type="region of interest" description="Disordered" evidence="4">
    <location>
        <begin position="1"/>
        <end position="22"/>
    </location>
</feature>
<dbReference type="EMBL" id="MWZD01000024">
    <property type="protein sequence ID" value="PRI10015.1"/>
    <property type="molecule type" value="Genomic_DNA"/>
</dbReference>
<dbReference type="GO" id="GO:1901137">
    <property type="term" value="P:carbohydrate derivative biosynthetic process"/>
    <property type="evidence" value="ECO:0007669"/>
    <property type="project" value="UniProtKB-ARBA"/>
</dbReference>
<name>A0A2S9QKA7_9MICO</name>
<evidence type="ECO:0000256" key="2">
    <source>
        <dbReference type="ARBA" id="ARBA00022676"/>
    </source>
</evidence>
<dbReference type="Pfam" id="PF13439">
    <property type="entry name" value="Glyco_transf_4"/>
    <property type="match status" value="1"/>
</dbReference>
<keyword evidence="2" id="KW-0328">Glycosyltransferase</keyword>
<dbReference type="InterPro" id="IPR028098">
    <property type="entry name" value="Glyco_trans_4-like_N"/>
</dbReference>
<evidence type="ECO:0000313" key="7">
    <source>
        <dbReference type="EMBL" id="PRI10015.1"/>
    </source>
</evidence>
<dbReference type="Proteomes" id="UP000238650">
    <property type="component" value="Unassembled WGS sequence"/>
</dbReference>
<comment type="caution">
    <text evidence="7">The sequence shown here is derived from an EMBL/GenBank/DDBJ whole genome shotgun (WGS) entry which is preliminary data.</text>
</comment>
<dbReference type="GO" id="GO:0016758">
    <property type="term" value="F:hexosyltransferase activity"/>
    <property type="evidence" value="ECO:0007669"/>
    <property type="project" value="TreeGrafter"/>
</dbReference>
<dbReference type="InterPro" id="IPR001296">
    <property type="entry name" value="Glyco_trans_1"/>
</dbReference>
<dbReference type="InterPro" id="IPR050194">
    <property type="entry name" value="Glycosyltransferase_grp1"/>
</dbReference>
<keyword evidence="8" id="KW-1185">Reference proteome</keyword>
<dbReference type="Gene3D" id="3.40.50.2000">
    <property type="entry name" value="Glycogen Phosphorylase B"/>
    <property type="match status" value="2"/>
</dbReference>
<evidence type="ECO:0000256" key="1">
    <source>
        <dbReference type="ARBA" id="ARBA00021292"/>
    </source>
</evidence>
<accession>A0A2S9QKA7</accession>
<organism evidence="7 8">
    <name type="scientific">Leucobacter massiliensis</name>
    <dbReference type="NCBI Taxonomy" id="1686285"/>
    <lineage>
        <taxon>Bacteria</taxon>
        <taxon>Bacillati</taxon>
        <taxon>Actinomycetota</taxon>
        <taxon>Actinomycetes</taxon>
        <taxon>Micrococcales</taxon>
        <taxon>Microbacteriaceae</taxon>
        <taxon>Leucobacter</taxon>
    </lineage>
</organism>
<feature type="domain" description="Glycosyltransferase subfamily 4-like N-terminal" evidence="6">
    <location>
        <begin position="22"/>
        <end position="201"/>
    </location>
</feature>
<dbReference type="Pfam" id="PF00534">
    <property type="entry name" value="Glycos_transf_1"/>
    <property type="match status" value="1"/>
</dbReference>
<proteinExistence type="predicted"/>
<dbReference type="RefSeq" id="WP_105806432.1">
    <property type="nucleotide sequence ID" value="NZ_MWZD01000024.1"/>
</dbReference>
<evidence type="ECO:0000256" key="4">
    <source>
        <dbReference type="SAM" id="MobiDB-lite"/>
    </source>
</evidence>
<evidence type="ECO:0000259" key="6">
    <source>
        <dbReference type="Pfam" id="PF13439"/>
    </source>
</evidence>
<sequence>MRIAMVSEHASPLAPPGSVDSGGQNVHVAALARHLGRRGHTVTVFTRRDDPDTPTRVALDEGVEVVQLSAGPERRIPKDALLPYMGPLAAGLASAWSVERPDLVHAHFWMSGLAALGGSRQMVPTLPRPPILQTFHALGSVKRRCQGVADTSPGERARLEPLVGRQADTVIATCADEVEELRALGVDRGHIEVAPCGVDPELFTPRGEAERRGARFRLLSIGRLVPRKGVDTVMQALARLRDFGFGDDVELVIAGTGAEVDGRDRERTRLASLAAELGVSGMVRFRGAVAREDMPALLRSAHATVCAPWYEPFGIVPLESMACGTPVVAARVGGLQNSVVDGVTGLLVPPRDPGAVACAVARLLTDERLRAALGAAGRERVEALYGWDRVAERTERIYERAIARDGGRLARLAGAAQ</sequence>
<evidence type="ECO:0000313" key="8">
    <source>
        <dbReference type="Proteomes" id="UP000238650"/>
    </source>
</evidence>
<dbReference type="OrthoDB" id="9810929at2"/>
<reference evidence="7 8" key="1">
    <citation type="journal article" date="2017" name="New Microbes New Infect">
        <title>Genome sequence of 'Leucobacter massiliensis' sp. nov. isolated from human pharynx after travel to the 2014 Hajj.</title>
        <authorList>
            <person name="Leangapichart T."/>
            <person name="Gautret P."/>
            <person name="Nguyen T.T."/>
            <person name="Armstrong N."/>
            <person name="Rolain J.M."/>
        </authorList>
    </citation>
    <scope>NUCLEOTIDE SEQUENCE [LARGE SCALE GENOMIC DNA]</scope>
    <source>
        <strain evidence="7 8">122RC15</strain>
    </source>
</reference>
<dbReference type="PANTHER" id="PTHR45947:SF3">
    <property type="entry name" value="SULFOQUINOVOSYL TRANSFERASE SQD2"/>
    <property type="match status" value="1"/>
</dbReference>
<gene>
    <name evidence="7" type="ORF">B4915_13915</name>
</gene>
<feature type="domain" description="Glycosyl transferase family 1" evidence="5">
    <location>
        <begin position="214"/>
        <end position="380"/>
    </location>
</feature>
<keyword evidence="3 7" id="KW-0808">Transferase</keyword>